<comment type="subcellular location">
    <subcellularLocation>
        <location evidence="1">Cell membrane</location>
    </subcellularLocation>
</comment>
<accession>A0A497ZF63</accession>
<organism evidence="11 12">
    <name type="scientific">Ruegeria conchae</name>
    <dbReference type="NCBI Taxonomy" id="981384"/>
    <lineage>
        <taxon>Bacteria</taxon>
        <taxon>Pseudomonadati</taxon>
        <taxon>Pseudomonadota</taxon>
        <taxon>Alphaproteobacteria</taxon>
        <taxon>Rhodobacterales</taxon>
        <taxon>Roseobacteraceae</taxon>
        <taxon>Ruegeria</taxon>
    </lineage>
</organism>
<dbReference type="OrthoDB" id="9808602at2"/>
<comment type="caution">
    <text evidence="11">The sequence shown here is derived from an EMBL/GenBank/DDBJ whole genome shotgun (WGS) entry which is preliminary data.</text>
</comment>
<dbReference type="GO" id="GO:0000271">
    <property type="term" value="P:polysaccharide biosynthetic process"/>
    <property type="evidence" value="ECO:0007669"/>
    <property type="project" value="UniProtKB-KW"/>
</dbReference>
<dbReference type="PANTHER" id="PTHR30576:SF4">
    <property type="entry name" value="UNDECAPRENYL-PHOSPHATE GALACTOSE PHOSPHOTRANSFERASE"/>
    <property type="match status" value="1"/>
</dbReference>
<dbReference type="InterPro" id="IPR003362">
    <property type="entry name" value="Bact_transf"/>
</dbReference>
<protein>
    <submittedName>
        <fullName evidence="11">Lipopolysaccharide/colanic/teichoic acid biosynthesis glycosyltransferase</fullName>
    </submittedName>
</protein>
<keyword evidence="5 9" id="KW-0812">Transmembrane</keyword>
<dbReference type="Pfam" id="PF02397">
    <property type="entry name" value="Bac_transf"/>
    <property type="match status" value="1"/>
</dbReference>
<evidence type="ECO:0000256" key="5">
    <source>
        <dbReference type="ARBA" id="ARBA00022692"/>
    </source>
</evidence>
<keyword evidence="4 11" id="KW-0808">Transferase</keyword>
<reference evidence="11 12" key="1">
    <citation type="submission" date="2018-10" db="EMBL/GenBank/DDBJ databases">
        <title>Genomic Encyclopedia of Archaeal and Bacterial Type Strains, Phase II (KMG-II): from individual species to whole genera.</title>
        <authorList>
            <person name="Goeker M."/>
        </authorList>
    </citation>
    <scope>NUCLEOTIDE SEQUENCE [LARGE SCALE GENOMIC DNA]</scope>
    <source>
        <strain evidence="11 12">DSM 29317</strain>
    </source>
</reference>
<dbReference type="Proteomes" id="UP000271700">
    <property type="component" value="Unassembled WGS sequence"/>
</dbReference>
<sequence length="230" mass="25673">MSIQDTNIRADSRACGTVIQAGRAASETTQIYRSVFKRLLDLTIVLLALPIVAPIVLVLALLVARDGSNPFYAQSRVGRDGRIFKMWKLRSMVPNAQSMLDDYLSANPEARSEWDETQKLQNDPRITQFGLALRKTSLDELPQLWNVLMGEMSLVGPRPMLPEQRKLYPGEAYFSLRPGMTGSWQVSERNATSFASRAEFDTSYARNLNLKTDLGILYSTVGVVVRATGI</sequence>
<dbReference type="STRING" id="981384.GCA_000192475_01333"/>
<dbReference type="RefSeq" id="WP_010442195.1">
    <property type="nucleotide sequence ID" value="NZ_AEYW01000014.1"/>
</dbReference>
<proteinExistence type="inferred from homology"/>
<evidence type="ECO:0000256" key="3">
    <source>
        <dbReference type="ARBA" id="ARBA00022475"/>
    </source>
</evidence>
<evidence type="ECO:0000256" key="9">
    <source>
        <dbReference type="SAM" id="Phobius"/>
    </source>
</evidence>
<evidence type="ECO:0000313" key="11">
    <source>
        <dbReference type="EMBL" id="RLK07359.1"/>
    </source>
</evidence>
<feature type="domain" description="Bacterial sugar transferase" evidence="10">
    <location>
        <begin position="37"/>
        <end position="225"/>
    </location>
</feature>
<dbReference type="AlphaFoldDB" id="A0A497ZF63"/>
<evidence type="ECO:0000313" key="12">
    <source>
        <dbReference type="Proteomes" id="UP000271700"/>
    </source>
</evidence>
<evidence type="ECO:0000259" key="10">
    <source>
        <dbReference type="Pfam" id="PF02397"/>
    </source>
</evidence>
<keyword evidence="7 9" id="KW-0472">Membrane</keyword>
<evidence type="ECO:0000256" key="2">
    <source>
        <dbReference type="ARBA" id="ARBA00006464"/>
    </source>
</evidence>
<dbReference type="PANTHER" id="PTHR30576">
    <property type="entry name" value="COLANIC BIOSYNTHESIS UDP-GLUCOSE LIPID CARRIER TRANSFERASE"/>
    <property type="match status" value="1"/>
</dbReference>
<evidence type="ECO:0000256" key="7">
    <source>
        <dbReference type="ARBA" id="ARBA00023136"/>
    </source>
</evidence>
<dbReference type="GO" id="GO:0005886">
    <property type="term" value="C:plasma membrane"/>
    <property type="evidence" value="ECO:0007669"/>
    <property type="project" value="UniProtKB-SubCell"/>
</dbReference>
<gene>
    <name evidence="11" type="ORF">CLV75_2480</name>
</gene>
<dbReference type="GO" id="GO:0016780">
    <property type="term" value="F:phosphotransferase activity, for other substituted phosphate groups"/>
    <property type="evidence" value="ECO:0007669"/>
    <property type="project" value="TreeGrafter"/>
</dbReference>
<feature type="transmembrane region" description="Helical" evidence="9">
    <location>
        <begin position="39"/>
        <end position="64"/>
    </location>
</feature>
<keyword evidence="8" id="KW-0270">Exopolysaccharide synthesis</keyword>
<name>A0A497ZF63_9RHOB</name>
<keyword evidence="3" id="KW-1003">Cell membrane</keyword>
<evidence type="ECO:0000256" key="4">
    <source>
        <dbReference type="ARBA" id="ARBA00022679"/>
    </source>
</evidence>
<comment type="similarity">
    <text evidence="2">Belongs to the bacterial sugar transferase family.</text>
</comment>
<keyword evidence="12" id="KW-1185">Reference proteome</keyword>
<keyword evidence="6 9" id="KW-1133">Transmembrane helix</keyword>
<dbReference type="EMBL" id="RCCT01000003">
    <property type="protein sequence ID" value="RLK07359.1"/>
    <property type="molecule type" value="Genomic_DNA"/>
</dbReference>
<evidence type="ECO:0000256" key="1">
    <source>
        <dbReference type="ARBA" id="ARBA00004236"/>
    </source>
</evidence>
<evidence type="ECO:0000256" key="8">
    <source>
        <dbReference type="ARBA" id="ARBA00023169"/>
    </source>
</evidence>
<evidence type="ECO:0000256" key="6">
    <source>
        <dbReference type="ARBA" id="ARBA00022989"/>
    </source>
</evidence>